<protein>
    <submittedName>
        <fullName evidence="1">Uncharacterized protein</fullName>
    </submittedName>
</protein>
<proteinExistence type="predicted"/>
<sequence>MNRKKIKLTRQEYEYLKTGEGLGGRIARNKDNSLIGTRATLTKDYKYEEWVCMYGERIFCLDEAKDLFKFIKWEDERPYLIDDILANCEVVDNG</sequence>
<evidence type="ECO:0000313" key="1">
    <source>
        <dbReference type="EMBL" id="DAF46951.1"/>
    </source>
</evidence>
<organism evidence="1">
    <name type="scientific">Siphoviridae sp. ctBAZ2</name>
    <dbReference type="NCBI Taxonomy" id="2827801"/>
    <lineage>
        <taxon>Viruses</taxon>
        <taxon>Duplodnaviria</taxon>
        <taxon>Heunggongvirae</taxon>
        <taxon>Uroviricota</taxon>
        <taxon>Caudoviricetes</taxon>
    </lineage>
</organism>
<accession>A0A8S5S8E8</accession>
<dbReference type="EMBL" id="BK032547">
    <property type="protein sequence ID" value="DAF46951.1"/>
    <property type="molecule type" value="Genomic_DNA"/>
</dbReference>
<reference evidence="1" key="1">
    <citation type="journal article" date="2021" name="Proc. Natl. Acad. Sci. U.S.A.">
        <title>A Catalog of Tens of Thousands of Viruses from Human Metagenomes Reveals Hidden Associations with Chronic Diseases.</title>
        <authorList>
            <person name="Tisza M.J."/>
            <person name="Buck C.B."/>
        </authorList>
    </citation>
    <scope>NUCLEOTIDE SEQUENCE</scope>
    <source>
        <strain evidence="1">CtBAZ2</strain>
    </source>
</reference>
<name>A0A8S5S8E8_9CAUD</name>